<feature type="domain" description="DUF4349" evidence="4">
    <location>
        <begin position="105"/>
        <end position="318"/>
    </location>
</feature>
<comment type="caution">
    <text evidence="5">The sequence shown here is derived from an EMBL/GenBank/DDBJ whole genome shotgun (WGS) entry which is preliminary data.</text>
</comment>
<feature type="compositionally biased region" description="Low complexity" evidence="1">
    <location>
        <begin position="76"/>
        <end position="92"/>
    </location>
</feature>
<evidence type="ECO:0000256" key="2">
    <source>
        <dbReference type="SAM" id="Phobius"/>
    </source>
</evidence>
<keyword evidence="2" id="KW-0812">Transmembrane</keyword>
<dbReference type="Pfam" id="PF14257">
    <property type="entry name" value="DUF4349"/>
    <property type="match status" value="1"/>
</dbReference>
<dbReference type="RefSeq" id="WP_379320480.1">
    <property type="nucleotide sequence ID" value="NZ_JBHTLM010000013.1"/>
</dbReference>
<dbReference type="InterPro" id="IPR025645">
    <property type="entry name" value="DUF4349"/>
</dbReference>
<keyword evidence="6" id="KW-1185">Reference proteome</keyword>
<sequence>MRRWGMKVVMSGALIALLLSGCGSTAEDMNAESQAVSSNMASTSTAEAVDQAQVAEGEGATPSESPLEKKSTVDPKTVGVGKTVGSGQQSSGIQPEATEAGLNKKLIYQANVVMEVKDYAKAQSEIRNLVALTGGYIIQFSENQSQEERGGSFVLKVPSNGFSSFLDRLEGLKPESIQRSIEGQDVSEEYVDLNSRLKVKQAMEAKYLKFVEEATKTSQLVEFVRELERIQTEIEQIKGRMRYIDSNVAYSTIEIRVYQPKSSIVSSDKEDTPLLGRAKDALNGTIDVLSALAQWLVVIVAGALPLIAIAAIVGILLWVRHKKSGRNKKVVVPDMPETTDKEE</sequence>
<evidence type="ECO:0000313" key="6">
    <source>
        <dbReference type="Proteomes" id="UP001597262"/>
    </source>
</evidence>
<proteinExistence type="predicted"/>
<feature type="signal peptide" evidence="3">
    <location>
        <begin position="1"/>
        <end position="26"/>
    </location>
</feature>
<keyword evidence="2" id="KW-0472">Membrane</keyword>
<organism evidence="5 6">
    <name type="scientific">Paenibacillus puldeungensis</name>
    <dbReference type="NCBI Taxonomy" id="696536"/>
    <lineage>
        <taxon>Bacteria</taxon>
        <taxon>Bacillati</taxon>
        <taxon>Bacillota</taxon>
        <taxon>Bacilli</taxon>
        <taxon>Bacillales</taxon>
        <taxon>Paenibacillaceae</taxon>
        <taxon>Paenibacillus</taxon>
    </lineage>
</organism>
<feature type="chain" id="PRO_5046440181" evidence="3">
    <location>
        <begin position="27"/>
        <end position="343"/>
    </location>
</feature>
<evidence type="ECO:0000259" key="4">
    <source>
        <dbReference type="Pfam" id="PF14257"/>
    </source>
</evidence>
<feature type="region of interest" description="Disordered" evidence="1">
    <location>
        <begin position="33"/>
        <end position="96"/>
    </location>
</feature>
<protein>
    <submittedName>
        <fullName evidence="5">DUF4349 domain-containing protein</fullName>
    </submittedName>
</protein>
<evidence type="ECO:0000256" key="3">
    <source>
        <dbReference type="SAM" id="SignalP"/>
    </source>
</evidence>
<name>A0ABW3S0W4_9BACL</name>
<feature type="compositionally biased region" description="Polar residues" evidence="1">
    <location>
        <begin position="33"/>
        <end position="46"/>
    </location>
</feature>
<accession>A0ABW3S0W4</accession>
<evidence type="ECO:0000313" key="5">
    <source>
        <dbReference type="EMBL" id="MFD1178036.1"/>
    </source>
</evidence>
<feature type="transmembrane region" description="Helical" evidence="2">
    <location>
        <begin position="295"/>
        <end position="319"/>
    </location>
</feature>
<dbReference type="EMBL" id="JBHTLM010000013">
    <property type="protein sequence ID" value="MFD1178036.1"/>
    <property type="molecule type" value="Genomic_DNA"/>
</dbReference>
<gene>
    <name evidence="5" type="ORF">ACFQ3W_17240</name>
</gene>
<keyword evidence="3" id="KW-0732">Signal</keyword>
<reference evidence="6" key="1">
    <citation type="journal article" date="2019" name="Int. J. Syst. Evol. Microbiol.">
        <title>The Global Catalogue of Microorganisms (GCM) 10K type strain sequencing project: providing services to taxonomists for standard genome sequencing and annotation.</title>
        <authorList>
            <consortium name="The Broad Institute Genomics Platform"/>
            <consortium name="The Broad Institute Genome Sequencing Center for Infectious Disease"/>
            <person name="Wu L."/>
            <person name="Ma J."/>
        </authorList>
    </citation>
    <scope>NUCLEOTIDE SEQUENCE [LARGE SCALE GENOMIC DNA]</scope>
    <source>
        <strain evidence="6">CCUG 59189</strain>
    </source>
</reference>
<evidence type="ECO:0000256" key="1">
    <source>
        <dbReference type="SAM" id="MobiDB-lite"/>
    </source>
</evidence>
<dbReference type="Proteomes" id="UP001597262">
    <property type="component" value="Unassembled WGS sequence"/>
</dbReference>
<dbReference type="PROSITE" id="PS51257">
    <property type="entry name" value="PROKAR_LIPOPROTEIN"/>
    <property type="match status" value="1"/>
</dbReference>
<keyword evidence="2" id="KW-1133">Transmembrane helix</keyword>